<organism evidence="4 5">
    <name type="scientific">Endozoicomonas elysicola</name>
    <dbReference type="NCBI Taxonomy" id="305900"/>
    <lineage>
        <taxon>Bacteria</taxon>
        <taxon>Pseudomonadati</taxon>
        <taxon>Pseudomonadota</taxon>
        <taxon>Gammaproteobacteria</taxon>
        <taxon>Oceanospirillales</taxon>
        <taxon>Endozoicomonadaceae</taxon>
        <taxon>Endozoicomonas</taxon>
    </lineage>
</organism>
<feature type="domain" description="Superoxide dismutase copper/zinc binding" evidence="3">
    <location>
        <begin position="56"/>
        <end position="192"/>
    </location>
</feature>
<evidence type="ECO:0000256" key="2">
    <source>
        <dbReference type="RuleBase" id="RU000393"/>
    </source>
</evidence>
<dbReference type="PANTHER" id="PTHR10003">
    <property type="entry name" value="SUPEROXIDE DISMUTASE CU-ZN -RELATED"/>
    <property type="match status" value="1"/>
</dbReference>
<dbReference type="GO" id="GO:0005507">
    <property type="term" value="F:copper ion binding"/>
    <property type="evidence" value="ECO:0007669"/>
    <property type="project" value="InterPro"/>
</dbReference>
<comment type="caution">
    <text evidence="4">The sequence shown here is derived from an EMBL/GenBank/DDBJ whole genome shotgun (WGS) entry which is preliminary data.</text>
</comment>
<comment type="cofactor">
    <cofactor evidence="2">
        <name>Zn(2+)</name>
        <dbReference type="ChEBI" id="CHEBI:29105"/>
    </cofactor>
    <text evidence="2">Binds 1 zinc ion per subunit.</text>
</comment>
<keyword evidence="2" id="KW-0186">Copper</keyword>
<dbReference type="PROSITE" id="PS00332">
    <property type="entry name" value="SOD_CU_ZN_2"/>
    <property type="match status" value="1"/>
</dbReference>
<evidence type="ECO:0000259" key="3">
    <source>
        <dbReference type="Pfam" id="PF00080"/>
    </source>
</evidence>
<dbReference type="eggNOG" id="COG2032">
    <property type="taxonomic scope" value="Bacteria"/>
</dbReference>
<dbReference type="EMBL" id="JOJP01000001">
    <property type="protein sequence ID" value="KEI72795.1"/>
    <property type="molecule type" value="Genomic_DNA"/>
</dbReference>
<comment type="cofactor">
    <cofactor evidence="2">
        <name>Cu cation</name>
        <dbReference type="ChEBI" id="CHEBI:23378"/>
    </cofactor>
    <text evidence="2">Binds 1 copper ion per subunit.</text>
</comment>
<dbReference type="InterPro" id="IPR001424">
    <property type="entry name" value="SOD_Cu_Zn_dom"/>
</dbReference>
<dbReference type="AlphaFoldDB" id="A0A081KF69"/>
<dbReference type="PROSITE" id="PS00087">
    <property type="entry name" value="SOD_CU_ZN_1"/>
    <property type="match status" value="1"/>
</dbReference>
<evidence type="ECO:0000256" key="1">
    <source>
        <dbReference type="ARBA" id="ARBA00010457"/>
    </source>
</evidence>
<evidence type="ECO:0000313" key="5">
    <source>
        <dbReference type="Proteomes" id="UP000027997"/>
    </source>
</evidence>
<keyword evidence="2" id="KW-0479">Metal-binding</keyword>
<dbReference type="InterPro" id="IPR018152">
    <property type="entry name" value="SOD_Cu/Zn_BS"/>
</dbReference>
<dbReference type="NCBIfam" id="NF007628">
    <property type="entry name" value="PRK10290.1"/>
    <property type="match status" value="1"/>
</dbReference>
<comment type="catalytic activity">
    <reaction evidence="2">
        <text>2 superoxide + 2 H(+) = H2O2 + O2</text>
        <dbReference type="Rhea" id="RHEA:20696"/>
        <dbReference type="ChEBI" id="CHEBI:15378"/>
        <dbReference type="ChEBI" id="CHEBI:15379"/>
        <dbReference type="ChEBI" id="CHEBI:16240"/>
        <dbReference type="ChEBI" id="CHEBI:18421"/>
        <dbReference type="EC" id="1.15.1.1"/>
    </reaction>
</comment>
<dbReference type="InterPro" id="IPR036423">
    <property type="entry name" value="SOD-like_Cu/Zn_dom_sf"/>
</dbReference>
<comment type="similarity">
    <text evidence="1 2">Belongs to the Cu-Zn superoxide dismutase family.</text>
</comment>
<keyword evidence="2" id="KW-0862">Zinc</keyword>
<dbReference type="Gene3D" id="2.60.40.200">
    <property type="entry name" value="Superoxide dismutase, copper/zinc binding domain"/>
    <property type="match status" value="1"/>
</dbReference>
<dbReference type="PROSITE" id="PS51257">
    <property type="entry name" value="PROKAR_LIPOPROTEIN"/>
    <property type="match status" value="1"/>
</dbReference>
<comment type="function">
    <text evidence="2">Destroys radicals which are normally produced within the cells and which are toxic to biological systems.</text>
</comment>
<dbReference type="SUPFAM" id="SSF49329">
    <property type="entry name" value="Cu,Zn superoxide dismutase-like"/>
    <property type="match status" value="1"/>
</dbReference>
<reference evidence="4 5" key="1">
    <citation type="submission" date="2014-06" db="EMBL/GenBank/DDBJ databases">
        <title>Whole Genome Sequences of Three Symbiotic Endozoicomonas Bacteria.</title>
        <authorList>
            <person name="Neave M.J."/>
            <person name="Apprill A."/>
            <person name="Voolstra C.R."/>
        </authorList>
    </citation>
    <scope>NUCLEOTIDE SEQUENCE [LARGE SCALE GENOMIC DNA]</scope>
    <source>
        <strain evidence="4 5">DSM 22380</strain>
    </source>
</reference>
<dbReference type="Proteomes" id="UP000027997">
    <property type="component" value="Unassembled WGS sequence"/>
</dbReference>
<name>A0A081KF69_9GAMM</name>
<evidence type="ECO:0000313" key="4">
    <source>
        <dbReference type="EMBL" id="KEI72795.1"/>
    </source>
</evidence>
<keyword evidence="2" id="KW-0560">Oxidoreductase</keyword>
<protein>
    <recommendedName>
        <fullName evidence="2">Superoxide dismutase [Cu-Zn]</fullName>
        <ecNumber evidence="2">1.15.1.1</ecNumber>
    </recommendedName>
</protein>
<keyword evidence="5" id="KW-1185">Reference proteome</keyword>
<dbReference type="STRING" id="305900.GV64_20575"/>
<dbReference type="CDD" id="cd00305">
    <property type="entry name" value="Cu-Zn_Superoxide_Dismutase"/>
    <property type="match status" value="1"/>
</dbReference>
<dbReference type="InterPro" id="IPR024134">
    <property type="entry name" value="SOD_Cu/Zn_/chaperone"/>
</dbReference>
<gene>
    <name evidence="4" type="ORF">GV64_20575</name>
</gene>
<dbReference type="EC" id="1.15.1.1" evidence="2"/>
<sequence>MVNRDIRFLTLPIIFSALVSGCSDNTSHVDNSSRVEEKLEVVMFQVTSAGNGPMVGKVVIHYADDDDIAQGVRFQPALHDLPPGAHGFHVHENPSCEPGEKGGQKVAALAAGSHYDPEKTGHHEGPEGHGHLGDLPTLMVDDYGNAVTPVEAPRLSLSELRGHSLVIHAGADNYSDNPPLGGGGARIACGIIQ</sequence>
<dbReference type="Pfam" id="PF00080">
    <property type="entry name" value="Sod_Cu"/>
    <property type="match status" value="1"/>
</dbReference>
<proteinExistence type="inferred from homology"/>
<accession>A0A081KF69</accession>
<dbReference type="GO" id="GO:0004784">
    <property type="term" value="F:superoxide dismutase activity"/>
    <property type="evidence" value="ECO:0007669"/>
    <property type="project" value="UniProtKB-EC"/>
</dbReference>